<keyword evidence="3" id="KW-1185">Reference proteome</keyword>
<dbReference type="eggNOG" id="COG2911">
    <property type="taxonomic scope" value="Bacteria"/>
</dbReference>
<dbReference type="OrthoDB" id="7597031at2"/>
<gene>
    <name evidence="2" type="ORF">ABI_16580</name>
</gene>
<evidence type="ECO:0000256" key="1">
    <source>
        <dbReference type="SAM" id="MobiDB-lite"/>
    </source>
</evidence>
<protein>
    <submittedName>
        <fullName evidence="2">Outer membrane autotransporter barrel</fullName>
    </submittedName>
</protein>
<dbReference type="Proteomes" id="UP000006512">
    <property type="component" value="Unassembled WGS sequence"/>
</dbReference>
<dbReference type="EMBL" id="GL883077">
    <property type="protein sequence ID" value="EGF93218.1"/>
    <property type="molecule type" value="Genomic_DNA"/>
</dbReference>
<accession>F4QJW1</accession>
<proteinExistence type="predicted"/>
<evidence type="ECO:0000313" key="3">
    <source>
        <dbReference type="Proteomes" id="UP000006512"/>
    </source>
</evidence>
<feature type="region of interest" description="Disordered" evidence="1">
    <location>
        <begin position="1"/>
        <end position="69"/>
    </location>
</feature>
<evidence type="ECO:0000313" key="2">
    <source>
        <dbReference type="EMBL" id="EGF93218.1"/>
    </source>
</evidence>
<sequence>MSKSPSLSDDEALWFPVHSSGGDSFSRPVTPDGAPQDTSDQDTSDQGADDGIGAPAIRGPRGPRPPRKGIKPSSWLWLTLWGAAALGIVTYAARKEIATVAIENWLKGQGVEGAHLKISSLGFGQASGQFYVGDAKEPEFSIGRFDVDYTLQPFAGGGMPLARVSRIQLSRPVVQFSFKDGKLNFGSLDKLIQSALTAPPSAAPPPESIVIDNATVRVVTDYGLVRGQGGLTLTQGRITFARVELPGAELSGPMGSGELTRGVVTAKSVGVAGPGDQMHIQARFEAKDWEMRGPDPVETADVSRRPTNLQNVTLDLDSLLPYRKTASVAEAFSGPTEHTFAIKAAGVQTADADLGGLEANLHLKGALKTSATGTNLTGTQFTGQGRLLARADSVMSGDIDSRDLRLEGQNLAVTANLSVTEPVVLDIRGPVTGTAGALRQNDLFARETRLNLSDFALAVNGDGVETDFGGTATVARVTVSDFALDGLRLAMTGTGGSDASTGRWNVDIQSDAASDKGSYTGLKAMAAARLKAEVELATKPPVPGAPNPPPPDAVVMLDRALTRFTLRAKGLTLAVAGTAEAGAPAQFTLRARNPIELGLSGGGKATIVPTPQRPLLGSSQVGAFGVSLSGPDLPSVALTAENVGLTDTGLFAGTYAAKADFDFYPVSGGHFEGEGRFTTTADAGFTVTLAEPATVTAASAVLGDNFTDVSLKLAQQGPAFLAMDAKGGFSVTGALSDLNLNAPNLQARMSGGEGPLEAFSIPGAEAVGLKMALTAGVLTDGLTGEQQRFNPLTLTGTLTNDAKVLKGRFIAAVQSTRHNLAAVHLDNDNITGRGALTFSTADYLTFSPEGLQPVYLSPLVAAIFSRDVTGKAAFNGAITWDKTTSGSGGVLTLDGLDYVGATGISRGLKGRIVFSSLAPMLSEPGQMISIASMDVGVPLTDLKLSLQFKGETIALESAVVQSPGGPLFLEPAVLPLDGKSAISGAVKFDGLDFGKIIAATDLATSMTMEGKLSGRLPFKIENGRVSISDGLMQSDSAGMISIKRTAVTGMTAGGTVTAEDPNAPKPVAPQADPNFNPFQDLAFQAMEWIHYDQIDARLNSIPGGKLNINFHIKGRFKPPQTQKAKISLFDYISGKWMTKPIKLPSDTPVELYLEVPINLDEILDDLTAFNVRTAAKPQSTP</sequence>
<dbReference type="AlphaFoldDB" id="F4QJW1"/>
<dbReference type="STRING" id="715226.ABI_16580"/>
<dbReference type="HOGENOM" id="CLU_286326_0_0_5"/>
<feature type="compositionally biased region" description="Low complexity" evidence="1">
    <location>
        <begin position="44"/>
        <end position="60"/>
    </location>
</feature>
<organism evidence="2 3">
    <name type="scientific">Asticcacaulis biprosthecium C19</name>
    <dbReference type="NCBI Taxonomy" id="715226"/>
    <lineage>
        <taxon>Bacteria</taxon>
        <taxon>Pseudomonadati</taxon>
        <taxon>Pseudomonadota</taxon>
        <taxon>Alphaproteobacteria</taxon>
        <taxon>Caulobacterales</taxon>
        <taxon>Caulobacteraceae</taxon>
        <taxon>Asticcacaulis</taxon>
    </lineage>
</organism>
<reference evidence="3" key="1">
    <citation type="submission" date="2011-03" db="EMBL/GenBank/DDBJ databases">
        <title>Draft genome sequence of Brevundimonas diminuta.</title>
        <authorList>
            <person name="Brown P.J.B."/>
            <person name="Buechlein A."/>
            <person name="Hemmerich C."/>
            <person name="Brun Y.V."/>
        </authorList>
    </citation>
    <scope>NUCLEOTIDE SEQUENCE [LARGE SCALE GENOMIC DNA]</scope>
    <source>
        <strain evidence="3">C19</strain>
    </source>
</reference>
<dbReference type="RefSeq" id="WP_006272410.1">
    <property type="nucleotide sequence ID" value="NZ_GL883077.1"/>
</dbReference>
<name>F4QJW1_9CAUL</name>
<dbReference type="Pfam" id="PF11739">
    <property type="entry name" value="YdbH-like"/>
    <property type="match status" value="1"/>
</dbReference>
<dbReference type="InterPro" id="IPR021730">
    <property type="entry name" value="YdbH"/>
</dbReference>